<evidence type="ECO:0000256" key="2">
    <source>
        <dbReference type="ARBA" id="ARBA00004555"/>
    </source>
</evidence>
<dbReference type="Gene3D" id="3.40.50.720">
    <property type="entry name" value="NAD(P)-binding Rossmann-like Domain"/>
    <property type="match status" value="1"/>
</dbReference>
<sequence>MIDTDSEDELPPGWEEKLSDEGKIYYVDHNHKVTQWEHPKSGHVKRIAQELPYGWTKEICHENGNEIFKNSRDNKTSLVDPRLAYPISDNENIKQGSFNLNHRYDGSTTAFTVLQSRDLTGTNVIVTGGNSGIGFETARALACFGADVVIACRNMKSANLKVCEIRKECKAATISSMMLNLCRLISVEKFAQAYKQKYKKLHILIINAGIFWLPYDCTPDGYERTFQTNYLGHFYLIRLLRSLLFTSAPCRIVFLTSESHRFSDLNSKTICESILSPTTPDLYHPILNFNISKLCLTVLCYELHRRWYHYGIGCFAVHPGNLVNTNICRYNWLGTILMFLAKPFSKTAEQGAATAVYCATSRDLNKLGGMYFINCIPVDPLPDVVDLDLALSLWQLSRNMVAKAATLSGCGGLGDGFDSNVNRMFKTVDEVCIEV</sequence>
<dbReference type="EMBL" id="KB096134">
    <property type="protein sequence ID" value="ESO07953.1"/>
    <property type="molecule type" value="Genomic_DNA"/>
</dbReference>
<keyword evidence="8" id="KW-0560">Oxidoreductase</keyword>
<dbReference type="SUPFAM" id="SSF51045">
    <property type="entry name" value="WW domain"/>
    <property type="match status" value="1"/>
</dbReference>
<evidence type="ECO:0000256" key="1">
    <source>
        <dbReference type="ARBA" id="ARBA00004371"/>
    </source>
</evidence>
<reference evidence="13" key="3">
    <citation type="submission" date="2015-06" db="UniProtKB">
        <authorList>
            <consortium name="EnsemblMetazoa"/>
        </authorList>
    </citation>
    <scope>IDENTIFICATION</scope>
</reference>
<name>T1FMS1_HELRO</name>
<keyword evidence="14" id="KW-1185">Reference proteome</keyword>
<dbReference type="AlphaFoldDB" id="T1FMS1"/>
<evidence type="ECO:0000256" key="4">
    <source>
        <dbReference type="ARBA" id="ARBA00016094"/>
    </source>
</evidence>
<dbReference type="SMART" id="SM00456">
    <property type="entry name" value="WW"/>
    <property type="match status" value="1"/>
</dbReference>
<keyword evidence="10" id="KW-0458">Lysosome</keyword>
<evidence type="ECO:0000256" key="6">
    <source>
        <dbReference type="ARBA" id="ARBA00022703"/>
    </source>
</evidence>
<evidence type="ECO:0000256" key="10">
    <source>
        <dbReference type="ARBA" id="ARBA00023228"/>
    </source>
</evidence>
<dbReference type="InterPro" id="IPR036020">
    <property type="entry name" value="WW_dom_sf"/>
</dbReference>
<dbReference type="Pfam" id="PF00106">
    <property type="entry name" value="adh_short"/>
    <property type="match status" value="1"/>
</dbReference>
<organism evidence="13 14">
    <name type="scientific">Helobdella robusta</name>
    <name type="common">Californian leech</name>
    <dbReference type="NCBI Taxonomy" id="6412"/>
    <lineage>
        <taxon>Eukaryota</taxon>
        <taxon>Metazoa</taxon>
        <taxon>Spiralia</taxon>
        <taxon>Lophotrochozoa</taxon>
        <taxon>Annelida</taxon>
        <taxon>Clitellata</taxon>
        <taxon>Hirudinea</taxon>
        <taxon>Rhynchobdellida</taxon>
        <taxon>Glossiphoniidae</taxon>
        <taxon>Helobdella</taxon>
    </lineage>
</organism>
<evidence type="ECO:0000256" key="7">
    <source>
        <dbReference type="ARBA" id="ARBA00022857"/>
    </source>
</evidence>
<dbReference type="GO" id="GO:0005794">
    <property type="term" value="C:Golgi apparatus"/>
    <property type="evidence" value="ECO:0007669"/>
    <property type="project" value="UniProtKB-SubCell"/>
</dbReference>
<dbReference type="Proteomes" id="UP000015101">
    <property type="component" value="Unassembled WGS sequence"/>
</dbReference>
<dbReference type="CTD" id="20210120"/>
<comment type="subcellular location">
    <subcellularLocation>
        <location evidence="2">Golgi apparatus</location>
    </subcellularLocation>
    <subcellularLocation>
        <location evidence="1">Lysosome</location>
    </subcellularLocation>
</comment>
<dbReference type="InterPro" id="IPR001202">
    <property type="entry name" value="WW_dom"/>
</dbReference>
<dbReference type="PROSITE" id="PS01159">
    <property type="entry name" value="WW_DOMAIN_1"/>
    <property type="match status" value="1"/>
</dbReference>
<dbReference type="EnsemblMetazoa" id="HelroT185410">
    <property type="protein sequence ID" value="HelroP185410"/>
    <property type="gene ID" value="HelroG185410"/>
</dbReference>
<dbReference type="PANTHER" id="PTHR24320">
    <property type="entry name" value="RETINOL DEHYDROGENASE"/>
    <property type="match status" value="1"/>
</dbReference>
<evidence type="ECO:0000313" key="13">
    <source>
        <dbReference type="EnsemblMetazoa" id="HelroP185410"/>
    </source>
</evidence>
<dbReference type="GO" id="GO:0016491">
    <property type="term" value="F:oxidoreductase activity"/>
    <property type="evidence" value="ECO:0007669"/>
    <property type="project" value="UniProtKB-KW"/>
</dbReference>
<gene>
    <name evidence="13" type="primary">20210120</name>
    <name evidence="12" type="ORF">HELRODRAFT_185410</name>
</gene>
<keyword evidence="6" id="KW-0053">Apoptosis</keyword>
<dbReference type="GeneID" id="20210120"/>
<dbReference type="OMA" id="PPAEKYW"/>
<evidence type="ECO:0000256" key="9">
    <source>
        <dbReference type="ARBA" id="ARBA00023034"/>
    </source>
</evidence>
<dbReference type="OrthoDB" id="9989144at2759"/>
<dbReference type="FunFam" id="3.40.50.720:FF:000353">
    <property type="entry name" value="WW domain-containing oxidoreductase"/>
    <property type="match status" value="1"/>
</dbReference>
<dbReference type="PROSITE" id="PS50020">
    <property type="entry name" value="WW_DOMAIN_2"/>
    <property type="match status" value="1"/>
</dbReference>
<dbReference type="HOGENOM" id="CLU_010194_44_0_1"/>
<dbReference type="Pfam" id="PF00397">
    <property type="entry name" value="WW"/>
    <property type="match status" value="1"/>
</dbReference>
<dbReference type="InParanoid" id="T1FMS1"/>
<dbReference type="STRING" id="6412.T1FMS1"/>
<dbReference type="eggNOG" id="KOG1208">
    <property type="taxonomic scope" value="Eukaryota"/>
</dbReference>
<proteinExistence type="inferred from homology"/>
<dbReference type="KEGG" id="hro:HELRODRAFT_185410"/>
<dbReference type="InterPro" id="IPR036291">
    <property type="entry name" value="NAD(P)-bd_dom_sf"/>
</dbReference>
<dbReference type="FunCoup" id="T1FMS1">
    <property type="interactions" value="207"/>
</dbReference>
<reference evidence="12 14" key="2">
    <citation type="journal article" date="2013" name="Nature">
        <title>Insights into bilaterian evolution from three spiralian genomes.</title>
        <authorList>
            <person name="Simakov O."/>
            <person name="Marletaz F."/>
            <person name="Cho S.J."/>
            <person name="Edsinger-Gonzales E."/>
            <person name="Havlak P."/>
            <person name="Hellsten U."/>
            <person name="Kuo D.H."/>
            <person name="Larsson T."/>
            <person name="Lv J."/>
            <person name="Arendt D."/>
            <person name="Savage R."/>
            <person name="Osoegawa K."/>
            <person name="de Jong P."/>
            <person name="Grimwood J."/>
            <person name="Chapman J.A."/>
            <person name="Shapiro H."/>
            <person name="Aerts A."/>
            <person name="Otillar R.P."/>
            <person name="Terry A.Y."/>
            <person name="Boore J.L."/>
            <person name="Grigoriev I.V."/>
            <person name="Lindberg D.R."/>
            <person name="Seaver E.C."/>
            <person name="Weisblat D.A."/>
            <person name="Putnam N.H."/>
            <person name="Rokhsar D.S."/>
        </authorList>
    </citation>
    <scope>NUCLEOTIDE SEQUENCE</scope>
</reference>
<evidence type="ECO:0000256" key="8">
    <source>
        <dbReference type="ARBA" id="ARBA00023002"/>
    </source>
</evidence>
<reference evidence="14" key="1">
    <citation type="submission" date="2012-12" db="EMBL/GenBank/DDBJ databases">
        <authorList>
            <person name="Hellsten U."/>
            <person name="Grimwood J."/>
            <person name="Chapman J.A."/>
            <person name="Shapiro H."/>
            <person name="Aerts A."/>
            <person name="Otillar R.P."/>
            <person name="Terry A.Y."/>
            <person name="Boore J.L."/>
            <person name="Simakov O."/>
            <person name="Marletaz F."/>
            <person name="Cho S.-J."/>
            <person name="Edsinger-Gonzales E."/>
            <person name="Havlak P."/>
            <person name="Kuo D.-H."/>
            <person name="Larsson T."/>
            <person name="Lv J."/>
            <person name="Arendt D."/>
            <person name="Savage R."/>
            <person name="Osoegawa K."/>
            <person name="de Jong P."/>
            <person name="Lindberg D.R."/>
            <person name="Seaver E.C."/>
            <person name="Weisblat D.A."/>
            <person name="Putnam N.H."/>
            <person name="Grigoriev I.V."/>
            <person name="Rokhsar D.S."/>
        </authorList>
    </citation>
    <scope>NUCLEOTIDE SEQUENCE</scope>
</reference>
<dbReference type="GO" id="GO:0006915">
    <property type="term" value="P:apoptotic process"/>
    <property type="evidence" value="ECO:0007669"/>
    <property type="project" value="UniProtKB-KW"/>
</dbReference>
<keyword evidence="9" id="KW-0333">Golgi apparatus</keyword>
<evidence type="ECO:0000313" key="12">
    <source>
        <dbReference type="EMBL" id="ESO07953.1"/>
    </source>
</evidence>
<keyword evidence="5" id="KW-0879">Wnt signaling pathway</keyword>
<dbReference type="InterPro" id="IPR002347">
    <property type="entry name" value="SDR_fam"/>
</dbReference>
<dbReference type="CDD" id="cd00201">
    <property type="entry name" value="WW"/>
    <property type="match status" value="1"/>
</dbReference>
<evidence type="ECO:0000256" key="3">
    <source>
        <dbReference type="ARBA" id="ARBA00006484"/>
    </source>
</evidence>
<protein>
    <recommendedName>
        <fullName evidence="4">WW domain-containing oxidoreductase</fullName>
    </recommendedName>
</protein>
<dbReference type="SUPFAM" id="SSF51735">
    <property type="entry name" value="NAD(P)-binding Rossmann-fold domains"/>
    <property type="match status" value="1"/>
</dbReference>
<evidence type="ECO:0000313" key="14">
    <source>
        <dbReference type="Proteomes" id="UP000015101"/>
    </source>
</evidence>
<feature type="domain" description="WW" evidence="11">
    <location>
        <begin position="8"/>
        <end position="41"/>
    </location>
</feature>
<dbReference type="RefSeq" id="XP_009013742.1">
    <property type="nucleotide sequence ID" value="XM_009015494.1"/>
</dbReference>
<dbReference type="PRINTS" id="PR00081">
    <property type="entry name" value="GDHRDH"/>
</dbReference>
<keyword evidence="7" id="KW-0521">NADP</keyword>
<dbReference type="GO" id="GO:0005764">
    <property type="term" value="C:lysosome"/>
    <property type="evidence" value="ECO:0007669"/>
    <property type="project" value="UniProtKB-SubCell"/>
</dbReference>
<dbReference type="PANTHER" id="PTHR24320:SF282">
    <property type="entry name" value="WW DOMAIN-CONTAINING OXIDOREDUCTASE"/>
    <property type="match status" value="1"/>
</dbReference>
<evidence type="ECO:0000256" key="5">
    <source>
        <dbReference type="ARBA" id="ARBA00022687"/>
    </source>
</evidence>
<dbReference type="EMBL" id="AMQM01003343">
    <property type="status" value="NOT_ANNOTATED_CDS"/>
    <property type="molecule type" value="Genomic_DNA"/>
</dbReference>
<evidence type="ECO:0000259" key="11">
    <source>
        <dbReference type="PROSITE" id="PS50020"/>
    </source>
</evidence>
<dbReference type="Gene3D" id="2.20.70.10">
    <property type="match status" value="1"/>
</dbReference>
<accession>T1FMS1</accession>
<comment type="similarity">
    <text evidence="3">Belongs to the short-chain dehydrogenases/reductases (SDR) family.</text>
</comment>
<dbReference type="GO" id="GO:0016055">
    <property type="term" value="P:Wnt signaling pathway"/>
    <property type="evidence" value="ECO:0007669"/>
    <property type="project" value="UniProtKB-KW"/>
</dbReference>